<dbReference type="SUPFAM" id="SSF51445">
    <property type="entry name" value="(Trans)glycosidases"/>
    <property type="match status" value="1"/>
</dbReference>
<reference evidence="2" key="1">
    <citation type="submission" date="2022-12" db="EMBL/GenBank/DDBJ databases">
        <authorList>
            <person name="Mo P."/>
        </authorList>
    </citation>
    <scope>NUCLEOTIDE SEQUENCE [LARGE SCALE GENOMIC DNA]</scope>
    <source>
        <strain evidence="2">HUAS 3-15</strain>
    </source>
</reference>
<proteinExistence type="predicted"/>
<keyword evidence="2" id="KW-1185">Reference proteome</keyword>
<name>A0ABY7Q8P0_9ACTN</name>
<dbReference type="EMBL" id="CP115450">
    <property type="protein sequence ID" value="WBP89054.1"/>
    <property type="molecule type" value="Genomic_DNA"/>
</dbReference>
<dbReference type="Proteomes" id="UP001212821">
    <property type="component" value="Chromosome"/>
</dbReference>
<evidence type="ECO:0000313" key="2">
    <source>
        <dbReference type="Proteomes" id="UP001212821"/>
    </source>
</evidence>
<protein>
    <submittedName>
        <fullName evidence="1">Uncharacterized protein</fullName>
    </submittedName>
</protein>
<organism evidence="1 2">
    <name type="scientific">Kitasatospora cathayae</name>
    <dbReference type="NCBI Taxonomy" id="3004092"/>
    <lineage>
        <taxon>Bacteria</taxon>
        <taxon>Bacillati</taxon>
        <taxon>Actinomycetota</taxon>
        <taxon>Actinomycetes</taxon>
        <taxon>Kitasatosporales</taxon>
        <taxon>Streptomycetaceae</taxon>
        <taxon>Kitasatospora</taxon>
    </lineage>
</organism>
<dbReference type="RefSeq" id="WP_270147154.1">
    <property type="nucleotide sequence ID" value="NZ_CP115450.1"/>
</dbReference>
<dbReference type="Gene3D" id="3.20.20.80">
    <property type="entry name" value="Glycosidases"/>
    <property type="match status" value="1"/>
</dbReference>
<gene>
    <name evidence="1" type="ORF">O1G21_26590</name>
</gene>
<sequence length="316" mass="34773">MTFTFGIYPGGSLGDETGLIEPVRPDDPARIAAVLRELQGNAPEFLVRAYRSYGDDVHRTPERPERYATDGRKLDLVLQFGVRSGSLDGWTDYVRQVVRAEGSRLAVVQICEEPNLDLPTLDGSIPNVHRALVEGVIAAKEEALACGYDRLAVGFNAVPSFDPADTFWPELGELADERFHGALDYVGLDFFPDVFRPVPDGQLADAVRAVVTGFRNDALPRAGIGPAVPLRICENGWPTGPGRSEERQAEVVEQVIRTVAELADRLALRSYSFFALRDADSAGRGLFHHFGLLRDDYTPKPAFDVYRNLISELSVS</sequence>
<accession>A0ABY7Q8P0</accession>
<dbReference type="InterPro" id="IPR017853">
    <property type="entry name" value="GH"/>
</dbReference>
<evidence type="ECO:0000313" key="1">
    <source>
        <dbReference type="EMBL" id="WBP89054.1"/>
    </source>
</evidence>